<name>A0ABZ0W5S9_9BACT</name>
<dbReference type="CDD" id="cd01465">
    <property type="entry name" value="vWA_subgroup"/>
    <property type="match status" value="1"/>
</dbReference>
<dbReference type="EMBL" id="CP139960">
    <property type="protein sequence ID" value="WQD37978.1"/>
    <property type="molecule type" value="Genomic_DNA"/>
</dbReference>
<dbReference type="InterPro" id="IPR021908">
    <property type="entry name" value="YfbK_C"/>
</dbReference>
<dbReference type="InterPro" id="IPR036465">
    <property type="entry name" value="vWFA_dom_sf"/>
</dbReference>
<dbReference type="PANTHER" id="PTHR10579">
    <property type="entry name" value="CALCIUM-ACTIVATED CHLORIDE CHANNEL REGULATOR"/>
    <property type="match status" value="1"/>
</dbReference>
<reference evidence="2 3" key="1">
    <citation type="submission" date="2023-12" db="EMBL/GenBank/DDBJ databases">
        <title>Genome sequencing and assembly of bacterial species from a model synthetic community.</title>
        <authorList>
            <person name="Hogle S.L."/>
        </authorList>
    </citation>
    <scope>NUCLEOTIDE SEQUENCE [LARGE SCALE GENOMIC DNA]</scope>
    <source>
        <strain evidence="2 3">HAMBI_3031</strain>
    </source>
</reference>
<dbReference type="RefSeq" id="WP_114790729.1">
    <property type="nucleotide sequence ID" value="NZ_CP139960.1"/>
</dbReference>
<proteinExistence type="predicted"/>
<protein>
    <submittedName>
        <fullName evidence="2">VWA domain-containing protein</fullName>
    </submittedName>
</protein>
<organism evidence="2 3">
    <name type="scientific">Niabella yanshanensis</name>
    <dbReference type="NCBI Taxonomy" id="577386"/>
    <lineage>
        <taxon>Bacteria</taxon>
        <taxon>Pseudomonadati</taxon>
        <taxon>Bacteroidota</taxon>
        <taxon>Chitinophagia</taxon>
        <taxon>Chitinophagales</taxon>
        <taxon>Chitinophagaceae</taxon>
        <taxon>Niabella</taxon>
    </lineage>
</organism>
<gene>
    <name evidence="2" type="ORF">U0035_20130</name>
</gene>
<dbReference type="InterPro" id="IPR051266">
    <property type="entry name" value="CLCR"/>
</dbReference>
<dbReference type="InterPro" id="IPR002035">
    <property type="entry name" value="VWF_A"/>
</dbReference>
<dbReference type="Pfam" id="PF12450">
    <property type="entry name" value="vWF_A"/>
    <property type="match status" value="1"/>
</dbReference>
<evidence type="ECO:0000313" key="3">
    <source>
        <dbReference type="Proteomes" id="UP001325680"/>
    </source>
</evidence>
<dbReference type="SUPFAM" id="SSF53300">
    <property type="entry name" value="vWA-like"/>
    <property type="match status" value="1"/>
</dbReference>
<feature type="domain" description="VWFA" evidence="1">
    <location>
        <begin position="156"/>
        <end position="330"/>
    </location>
</feature>
<dbReference type="PROSITE" id="PS51257">
    <property type="entry name" value="PROKAR_LIPOPROTEIN"/>
    <property type="match status" value="1"/>
</dbReference>
<keyword evidence="3" id="KW-1185">Reference proteome</keyword>
<dbReference type="PROSITE" id="PS50234">
    <property type="entry name" value="VWFA"/>
    <property type="match status" value="1"/>
</dbReference>
<dbReference type="Pfam" id="PF00092">
    <property type="entry name" value="VWA"/>
    <property type="match status" value="1"/>
</dbReference>
<accession>A0ABZ0W5S9</accession>
<dbReference type="SMART" id="SM00327">
    <property type="entry name" value="VWA"/>
    <property type="match status" value="1"/>
</dbReference>
<dbReference type="Proteomes" id="UP001325680">
    <property type="component" value="Chromosome"/>
</dbReference>
<evidence type="ECO:0000259" key="1">
    <source>
        <dbReference type="PROSITE" id="PS50234"/>
    </source>
</evidence>
<evidence type="ECO:0000313" key="2">
    <source>
        <dbReference type="EMBL" id="WQD37978.1"/>
    </source>
</evidence>
<dbReference type="Pfam" id="PF12034">
    <property type="entry name" value="YfbK_C"/>
    <property type="match status" value="1"/>
</dbReference>
<dbReference type="PANTHER" id="PTHR10579:SF43">
    <property type="entry name" value="ZINC FINGER (C3HC4-TYPE RING FINGER) FAMILY PROTEIN"/>
    <property type="match status" value="1"/>
</dbReference>
<dbReference type="Gene3D" id="3.40.50.410">
    <property type="entry name" value="von Willebrand factor, type A domain"/>
    <property type="match status" value="1"/>
</dbReference>
<dbReference type="InterPro" id="IPR022156">
    <property type="entry name" value="Uncharacterised_YfbK_N"/>
</dbReference>
<sequence length="522" mass="57594">MKKLIFAIVILPWLGYACNQSYKNRTSEVAVEAIADQVAPQHQEKDFSGEAYAHITENSFTTALDQPLSTFSVDVDKAAYSNVRCFLNSGQLPPAGAVRIEEMINYFDYDYQQPSGDHLFNVITEVAGCPWNENHQLVHIALKGKEIEKEELPSSNLVFLIDVSGSMQDEDKLPLLKKSLLMLTKNLQEDDNVSIVTYAGSAGLALPSTSGADRSDIEEAIDKLEAGGSTAGGEGIQLAYKVARKHFKKNGNNRVIIATDGDFNVGVSSEDELLRLIEKERESGVFLSVLGFGTGNYQDSNMQQLADKGNGNHYYIDGLQEAKKVLVNEMSGTLFTIAKDVKVQVEFNPAKVQAYRLIGYENRMLNKEDFNDDQKDAGEIGAGHTVTALYEVIPVSVKSDFVKTVDHLKYQKTGSVSGHNSKELLTVKLRYKKADEEESRKMTIAVPDNDGDWKDASENFRLAASVAEFGMVLRNSEYKSKASYEQALAIAKTAKGIDENGYRSEFTDLIKAAKNLGGRLDD</sequence>